<accession>B9IB51</accession>
<dbReference type="Gene3D" id="3.40.50.150">
    <property type="entry name" value="Vaccinia Virus protein VP39"/>
    <property type="match status" value="1"/>
</dbReference>
<dbReference type="InParanoid" id="B9IB51"/>
<dbReference type="HOGENOM" id="CLU_2458921_0_0_1"/>
<keyword evidence="2" id="KW-1185">Reference proteome</keyword>
<protein>
    <submittedName>
        <fullName evidence="1">Uncharacterized protein</fullName>
    </submittedName>
</protein>
<evidence type="ECO:0000313" key="2">
    <source>
        <dbReference type="Proteomes" id="UP000006729"/>
    </source>
</evidence>
<gene>
    <name evidence="1" type="ORF">POPTR_014G179900</name>
</gene>
<proteinExistence type="predicted"/>
<dbReference type="Proteomes" id="UP000006729">
    <property type="component" value="Chromosome 14"/>
</dbReference>
<evidence type="ECO:0000313" key="1">
    <source>
        <dbReference type="EMBL" id="PNT05584.1"/>
    </source>
</evidence>
<name>B9IB51_POPTR</name>
<dbReference type="EMBL" id="CM009303">
    <property type="protein sequence ID" value="PNT05584.1"/>
    <property type="molecule type" value="Genomic_DNA"/>
</dbReference>
<reference evidence="1 2" key="1">
    <citation type="journal article" date="2006" name="Science">
        <title>The genome of black cottonwood, Populus trichocarpa (Torr. &amp; Gray).</title>
        <authorList>
            <person name="Tuskan G.A."/>
            <person name="Difazio S."/>
            <person name="Jansson S."/>
            <person name="Bohlmann J."/>
            <person name="Grigoriev I."/>
            <person name="Hellsten U."/>
            <person name="Putnam N."/>
            <person name="Ralph S."/>
            <person name="Rombauts S."/>
            <person name="Salamov A."/>
            <person name="Schein J."/>
            <person name="Sterck L."/>
            <person name="Aerts A."/>
            <person name="Bhalerao R.R."/>
            <person name="Bhalerao R.P."/>
            <person name="Blaudez D."/>
            <person name="Boerjan W."/>
            <person name="Brun A."/>
            <person name="Brunner A."/>
            <person name="Busov V."/>
            <person name="Campbell M."/>
            <person name="Carlson J."/>
            <person name="Chalot M."/>
            <person name="Chapman J."/>
            <person name="Chen G.L."/>
            <person name="Cooper D."/>
            <person name="Coutinho P.M."/>
            <person name="Couturier J."/>
            <person name="Covert S."/>
            <person name="Cronk Q."/>
            <person name="Cunningham R."/>
            <person name="Davis J."/>
            <person name="Degroeve S."/>
            <person name="Dejardin A."/>
            <person name="Depamphilis C."/>
            <person name="Detter J."/>
            <person name="Dirks B."/>
            <person name="Dubchak I."/>
            <person name="Duplessis S."/>
            <person name="Ehlting J."/>
            <person name="Ellis B."/>
            <person name="Gendler K."/>
            <person name="Goodstein D."/>
            <person name="Gribskov M."/>
            <person name="Grimwood J."/>
            <person name="Groover A."/>
            <person name="Gunter L."/>
            <person name="Hamberger B."/>
            <person name="Heinze B."/>
            <person name="Helariutta Y."/>
            <person name="Henrissat B."/>
            <person name="Holligan D."/>
            <person name="Holt R."/>
            <person name="Huang W."/>
            <person name="Islam-Faridi N."/>
            <person name="Jones S."/>
            <person name="Jones-Rhoades M."/>
            <person name="Jorgensen R."/>
            <person name="Joshi C."/>
            <person name="Kangasjarvi J."/>
            <person name="Karlsson J."/>
            <person name="Kelleher C."/>
            <person name="Kirkpatrick R."/>
            <person name="Kirst M."/>
            <person name="Kohler A."/>
            <person name="Kalluri U."/>
            <person name="Larimer F."/>
            <person name="Leebens-Mack J."/>
            <person name="Leple J.C."/>
            <person name="Locascio P."/>
            <person name="Lou Y."/>
            <person name="Lucas S."/>
            <person name="Martin F."/>
            <person name="Montanini B."/>
            <person name="Napoli C."/>
            <person name="Nelson D.R."/>
            <person name="Nelson C."/>
            <person name="Nieminen K."/>
            <person name="Nilsson O."/>
            <person name="Pereda V."/>
            <person name="Peter G."/>
            <person name="Philippe R."/>
            <person name="Pilate G."/>
            <person name="Poliakov A."/>
            <person name="Razumovskaya J."/>
            <person name="Richardson P."/>
            <person name="Rinaldi C."/>
            <person name="Ritland K."/>
            <person name="Rouze P."/>
            <person name="Ryaboy D."/>
            <person name="Schmutz J."/>
            <person name="Schrader J."/>
            <person name="Segerman B."/>
            <person name="Shin H."/>
            <person name="Siddiqui A."/>
            <person name="Sterky F."/>
            <person name="Terry A."/>
            <person name="Tsai C.J."/>
            <person name="Uberbacher E."/>
            <person name="Unneberg P."/>
            <person name="Vahala J."/>
            <person name="Wall K."/>
            <person name="Wessler S."/>
            <person name="Yang G."/>
            <person name="Yin T."/>
            <person name="Douglas C."/>
            <person name="Marra M."/>
            <person name="Sandberg G."/>
            <person name="Van de Peer Y."/>
            <person name="Rokhsar D."/>
        </authorList>
    </citation>
    <scope>NUCLEOTIDE SEQUENCE [LARGE SCALE GENOMIC DNA]</scope>
    <source>
        <strain evidence="2">cv. Nisqually</strain>
    </source>
</reference>
<dbReference type="Gene3D" id="3.90.120.10">
    <property type="entry name" value="DNA Methylase, subunit A, domain 2"/>
    <property type="match status" value="1"/>
</dbReference>
<dbReference type="InterPro" id="IPR029063">
    <property type="entry name" value="SAM-dependent_MTases_sf"/>
</dbReference>
<sequence length="89" mass="10360">MKFVRGGIYEFTLHQEQDRALTTCEKARLQGFLDCYQLYGHVKERAEFSYGQIQQILPADRVVNDSSSTSPIAAHDWLDTTPWLLQRRL</sequence>
<dbReference type="AlphaFoldDB" id="B9IB51"/>
<organism evidence="1 2">
    <name type="scientific">Populus trichocarpa</name>
    <name type="common">Western balsam poplar</name>
    <name type="synonym">Populus balsamifera subsp. trichocarpa</name>
    <dbReference type="NCBI Taxonomy" id="3694"/>
    <lineage>
        <taxon>Eukaryota</taxon>
        <taxon>Viridiplantae</taxon>
        <taxon>Streptophyta</taxon>
        <taxon>Embryophyta</taxon>
        <taxon>Tracheophyta</taxon>
        <taxon>Spermatophyta</taxon>
        <taxon>Magnoliopsida</taxon>
        <taxon>eudicotyledons</taxon>
        <taxon>Gunneridae</taxon>
        <taxon>Pentapetalae</taxon>
        <taxon>rosids</taxon>
        <taxon>fabids</taxon>
        <taxon>Malpighiales</taxon>
        <taxon>Salicaceae</taxon>
        <taxon>Saliceae</taxon>
        <taxon>Populus</taxon>
    </lineage>
</organism>